<gene>
    <name evidence="2" type="ORF">A2159_02760</name>
</gene>
<organism evidence="2 3">
    <name type="scientific">Candidatus Woesebacteria bacterium RBG_13_34_9</name>
    <dbReference type="NCBI Taxonomy" id="1802477"/>
    <lineage>
        <taxon>Bacteria</taxon>
        <taxon>Candidatus Woeseibacteriota</taxon>
    </lineage>
</organism>
<dbReference type="PANTHER" id="PTHR22916:SF3">
    <property type="entry name" value="UDP-GLCNAC:BETAGAL BETA-1,3-N-ACETYLGLUCOSAMINYLTRANSFERASE-LIKE PROTEIN 1"/>
    <property type="match status" value="1"/>
</dbReference>
<dbReference type="SUPFAM" id="SSF53448">
    <property type="entry name" value="Nucleotide-diphospho-sugar transferases"/>
    <property type="match status" value="1"/>
</dbReference>
<dbReference type="InterPro" id="IPR029044">
    <property type="entry name" value="Nucleotide-diphossugar_trans"/>
</dbReference>
<dbReference type="PANTHER" id="PTHR22916">
    <property type="entry name" value="GLYCOSYLTRANSFERASE"/>
    <property type="match status" value="1"/>
</dbReference>
<evidence type="ECO:0000313" key="2">
    <source>
        <dbReference type="EMBL" id="OGM08897.1"/>
    </source>
</evidence>
<dbReference type="GO" id="GO:0016758">
    <property type="term" value="F:hexosyltransferase activity"/>
    <property type="evidence" value="ECO:0007669"/>
    <property type="project" value="UniProtKB-ARBA"/>
</dbReference>
<feature type="domain" description="Glycosyltransferase 2-like" evidence="1">
    <location>
        <begin position="9"/>
        <end position="163"/>
    </location>
</feature>
<protein>
    <recommendedName>
        <fullName evidence="1">Glycosyltransferase 2-like domain-containing protein</fullName>
    </recommendedName>
</protein>
<dbReference type="Proteomes" id="UP000179219">
    <property type="component" value="Unassembled WGS sequence"/>
</dbReference>
<dbReference type="AlphaFoldDB" id="A0A1F7X1P8"/>
<evidence type="ECO:0000259" key="1">
    <source>
        <dbReference type="Pfam" id="PF00535"/>
    </source>
</evidence>
<dbReference type="EMBL" id="MGFP01000038">
    <property type="protein sequence ID" value="OGM08897.1"/>
    <property type="molecule type" value="Genomic_DNA"/>
</dbReference>
<dbReference type="Pfam" id="PF00535">
    <property type="entry name" value="Glycos_transf_2"/>
    <property type="match status" value="1"/>
</dbReference>
<evidence type="ECO:0000313" key="3">
    <source>
        <dbReference type="Proteomes" id="UP000179219"/>
    </source>
</evidence>
<feature type="non-terminal residue" evidence="2">
    <location>
        <position position="242"/>
    </location>
</feature>
<reference evidence="2 3" key="1">
    <citation type="journal article" date="2016" name="Nat. Commun.">
        <title>Thousands of microbial genomes shed light on interconnected biogeochemical processes in an aquifer system.</title>
        <authorList>
            <person name="Anantharaman K."/>
            <person name="Brown C.T."/>
            <person name="Hug L.A."/>
            <person name="Sharon I."/>
            <person name="Castelle C.J."/>
            <person name="Probst A.J."/>
            <person name="Thomas B.C."/>
            <person name="Singh A."/>
            <person name="Wilkins M.J."/>
            <person name="Karaoz U."/>
            <person name="Brodie E.L."/>
            <person name="Williams K.H."/>
            <person name="Hubbard S.S."/>
            <person name="Banfield J.F."/>
        </authorList>
    </citation>
    <scope>NUCLEOTIDE SEQUENCE [LARGE SCALE GENOMIC DNA]</scope>
</reference>
<proteinExistence type="predicted"/>
<dbReference type="Gene3D" id="3.90.550.10">
    <property type="entry name" value="Spore Coat Polysaccharide Biosynthesis Protein SpsA, Chain A"/>
    <property type="match status" value="1"/>
</dbReference>
<dbReference type="InterPro" id="IPR001173">
    <property type="entry name" value="Glyco_trans_2-like"/>
</dbReference>
<sequence length="242" mass="27879">MFEKAPTISVIIPTYNRALTIKRAIDSVLNQTYQDFEIIVIDDRSTDNTEEVVKIFNDEKLKYIRHEKNKGGSAARNTGIKVAKGEYIAFLDSDDEWHPEKLQKQLNLFNNLDKEFGVIYCGFQGVNEFGKVFKYVIPKHRGYITLKLIEGNCVGTLSIILAKLSYINSINGFDEDLDSCQDWDLYIRLSKICKFDFVPEVLVNYTYSKKLECIGNKKEAVKSGHDLILIKHEINRYSNTTR</sequence>
<comment type="caution">
    <text evidence="2">The sequence shown here is derived from an EMBL/GenBank/DDBJ whole genome shotgun (WGS) entry which is preliminary data.</text>
</comment>
<accession>A0A1F7X1P8</accession>
<name>A0A1F7X1P8_9BACT</name>